<evidence type="ECO:0000313" key="2">
    <source>
        <dbReference type="Proteomes" id="UP001181622"/>
    </source>
</evidence>
<organism evidence="1 2">
    <name type="scientific">Chelatococcus sambhunathii</name>
    <dbReference type="NCBI Taxonomy" id="363953"/>
    <lineage>
        <taxon>Bacteria</taxon>
        <taxon>Pseudomonadati</taxon>
        <taxon>Pseudomonadota</taxon>
        <taxon>Alphaproteobacteria</taxon>
        <taxon>Hyphomicrobiales</taxon>
        <taxon>Chelatococcaceae</taxon>
        <taxon>Chelatococcus</taxon>
    </lineage>
</organism>
<keyword evidence="1" id="KW-0489">Methyltransferase</keyword>
<reference evidence="1" key="1">
    <citation type="submission" date="2020-10" db="EMBL/GenBank/DDBJ databases">
        <authorList>
            <person name="Abbas A."/>
            <person name="Razzaq R."/>
            <person name="Waqas M."/>
            <person name="Abbas N."/>
            <person name="Nielsen T.K."/>
            <person name="Hansen L.H."/>
            <person name="Hussain S."/>
            <person name="Shahid M."/>
        </authorList>
    </citation>
    <scope>NUCLEOTIDE SEQUENCE</scope>
    <source>
        <strain evidence="1">S14</strain>
    </source>
</reference>
<sequence>MPCPFCGSSDGFDRAAYANSGAHRHASFDGLELLGCRSCRSAWVETPPSDVALIDYYSTSYRPGRMAPVQEDKWPHSDTRVLSLLTLARLFYEVRPGDLFVDVGPGNGSALSVAPYLLSAPRRACIEFNAESIAYFRRHVPDIVVAPDVATLAATFGEGSAALIYSAHCYEHFTPVGLAQHLAEIRRLIRPDGALVVEVPFAEFGKIAKADFHTPHLLFFSKEGLAATLRRAGFEPRLCVDVVGRVVSRPHLDALFKEEPEAKKLQNVFRALNSGDFIHRDVDPSEAHGFVLKCVATPA</sequence>
<comment type="caution">
    <text evidence="1">The sequence shown here is derived from an EMBL/GenBank/DDBJ whole genome shotgun (WGS) entry which is preliminary data.</text>
</comment>
<evidence type="ECO:0000313" key="1">
    <source>
        <dbReference type="EMBL" id="MDR4306523.1"/>
    </source>
</evidence>
<dbReference type="GO" id="GO:0008168">
    <property type="term" value="F:methyltransferase activity"/>
    <property type="evidence" value="ECO:0007669"/>
    <property type="project" value="UniProtKB-KW"/>
</dbReference>
<dbReference type="InterPro" id="IPR029063">
    <property type="entry name" value="SAM-dependent_MTases_sf"/>
</dbReference>
<dbReference type="Pfam" id="PF13489">
    <property type="entry name" value="Methyltransf_23"/>
    <property type="match status" value="1"/>
</dbReference>
<accession>A0ABU1DER2</accession>
<dbReference type="SUPFAM" id="SSF53335">
    <property type="entry name" value="S-adenosyl-L-methionine-dependent methyltransferases"/>
    <property type="match status" value="1"/>
</dbReference>
<proteinExistence type="predicted"/>
<protein>
    <submittedName>
        <fullName evidence="1">Methyltransferase domain-containing protein</fullName>
    </submittedName>
</protein>
<dbReference type="Gene3D" id="3.40.50.150">
    <property type="entry name" value="Vaccinia Virus protein VP39"/>
    <property type="match status" value="1"/>
</dbReference>
<dbReference type="GO" id="GO:0032259">
    <property type="term" value="P:methylation"/>
    <property type="evidence" value="ECO:0007669"/>
    <property type="project" value="UniProtKB-KW"/>
</dbReference>
<dbReference type="RefSeq" id="WP_309390479.1">
    <property type="nucleotide sequence ID" value="NZ_JADBEO010000013.1"/>
</dbReference>
<keyword evidence="1" id="KW-0808">Transferase</keyword>
<keyword evidence="2" id="KW-1185">Reference proteome</keyword>
<dbReference type="Proteomes" id="UP001181622">
    <property type="component" value="Unassembled WGS sequence"/>
</dbReference>
<gene>
    <name evidence="1" type="ORF">IHQ68_07825</name>
</gene>
<name>A0ABU1DER2_9HYPH</name>
<dbReference type="EMBL" id="JADBEO010000013">
    <property type="protein sequence ID" value="MDR4306523.1"/>
    <property type="molecule type" value="Genomic_DNA"/>
</dbReference>